<evidence type="ECO:0000256" key="13">
    <source>
        <dbReference type="ARBA" id="ARBA00023002"/>
    </source>
</evidence>
<keyword evidence="11 19" id="KW-0862">Zinc</keyword>
<keyword evidence="9 18" id="KW-0256">Endoplasmic reticulum</keyword>
<dbReference type="OrthoDB" id="2204368at2759"/>
<dbReference type="HOGENOM" id="CLU_034756_0_1_1"/>
<dbReference type="PANTHER" id="PTHR12863">
    <property type="entry name" value="FATTY ACID HYDROXYLASE"/>
    <property type="match status" value="1"/>
</dbReference>
<dbReference type="EMBL" id="KN832892">
    <property type="protein sequence ID" value="KIM93883.1"/>
    <property type="molecule type" value="Genomic_DNA"/>
</dbReference>
<keyword evidence="16 18" id="KW-0472">Membrane</keyword>
<dbReference type="PIRSF" id="PIRSF005149">
    <property type="entry name" value="IPC-B_HD"/>
    <property type="match status" value="1"/>
</dbReference>
<dbReference type="SUPFAM" id="SSF55856">
    <property type="entry name" value="Cytochrome b5-like heme/steroid binding domain"/>
    <property type="match status" value="1"/>
</dbReference>
<feature type="transmembrane region" description="Helical" evidence="21">
    <location>
        <begin position="312"/>
        <end position="331"/>
    </location>
</feature>
<feature type="binding site" evidence="19">
    <location>
        <position position="278"/>
    </location>
    <ligand>
        <name>Zn(2+)</name>
        <dbReference type="ChEBI" id="CHEBI:29105"/>
        <label>1</label>
    </ligand>
</feature>
<sequence length="392" mass="44677">MPSQTLPTIPQRAIAESNTTEKCYITMGAKVYDMTDFLDSHPGGGDLILEYGGKDVEGILQDNGSHAHSEAAYEILKDALIGLVVTDAVMDPLPSSMYPARILPLQPTEKGVQQNGPANDVISNAYLRTGVATAEDFSKDTDPDDDYRTHKFLDLNKPLFLQILFGGFSKEFYLEQVHRPRHYKGGESAPIFGNFLEPLTKTPWWMIPLLWGPPVAYGTFISRDGCASWVQVAVYWGFGLFMWSLVEYGLHRCLFHLDYHLADNPVAITAHFLLHGVHHYLPMDKYRLVMPPTMFIILAFPFWMLAHAIFYWNWHVATAVFCGGVFGYIGYDLTHYFIHHCKLPSFYQDQKKYHLQHHFIDYENGFGITSRFWDRAFGTELTLSPSKVFKSI</sequence>
<feature type="binding site" evidence="19">
    <location>
        <position position="256"/>
    </location>
    <ligand>
        <name>Zn(2+)</name>
        <dbReference type="ChEBI" id="CHEBI:29105"/>
        <label>1</label>
    </ligand>
</feature>
<dbReference type="PROSITE" id="PS50255">
    <property type="entry name" value="CYTOCHROME_B5_2"/>
    <property type="match status" value="1"/>
</dbReference>
<keyword evidence="24" id="KW-1185">Reference proteome</keyword>
<evidence type="ECO:0000256" key="10">
    <source>
        <dbReference type="ARBA" id="ARBA00022832"/>
    </source>
</evidence>
<comment type="function">
    <text evidence="18">Ceramide hydroxylase involved in the hydroxylation of sphingolipid-associated very long chain fatty acids. Postulated to hydroxylate the very long chain fatty acid of dihydroceramides and phytoceramides at C-2.</text>
</comment>
<organism evidence="23 24">
    <name type="scientific">Oidiodendron maius (strain Zn)</name>
    <dbReference type="NCBI Taxonomy" id="913774"/>
    <lineage>
        <taxon>Eukaryota</taxon>
        <taxon>Fungi</taxon>
        <taxon>Dikarya</taxon>
        <taxon>Ascomycota</taxon>
        <taxon>Pezizomycotina</taxon>
        <taxon>Leotiomycetes</taxon>
        <taxon>Leotiomycetes incertae sedis</taxon>
        <taxon>Myxotrichaceae</taxon>
        <taxon>Oidiodendron</taxon>
    </lineage>
</organism>
<feature type="binding site" evidence="19">
    <location>
        <position position="357"/>
    </location>
    <ligand>
        <name>Zn(2+)</name>
        <dbReference type="ChEBI" id="CHEBI:29105"/>
        <label>1</label>
    </ligand>
</feature>
<keyword evidence="8 18" id="KW-0479">Metal-binding</keyword>
<dbReference type="PANTHER" id="PTHR12863:SF1">
    <property type="entry name" value="FATTY ACID 2-HYDROXYLASE"/>
    <property type="match status" value="1"/>
</dbReference>
<evidence type="ECO:0000256" key="21">
    <source>
        <dbReference type="SAM" id="Phobius"/>
    </source>
</evidence>
<evidence type="ECO:0000256" key="7">
    <source>
        <dbReference type="ARBA" id="ARBA00022692"/>
    </source>
</evidence>
<dbReference type="InterPro" id="IPR036400">
    <property type="entry name" value="Cyt_B5-like_heme/steroid_sf"/>
</dbReference>
<dbReference type="InterPro" id="IPR014430">
    <property type="entry name" value="Scs7"/>
</dbReference>
<evidence type="ECO:0000256" key="20">
    <source>
        <dbReference type="PIRSR" id="PIRSR005149-50"/>
    </source>
</evidence>
<dbReference type="Pfam" id="PF04116">
    <property type="entry name" value="FA_hydroxylase"/>
    <property type="match status" value="1"/>
</dbReference>
<evidence type="ECO:0000256" key="5">
    <source>
        <dbReference type="ARBA" id="ARBA00022516"/>
    </source>
</evidence>
<evidence type="ECO:0000256" key="2">
    <source>
        <dbReference type="ARBA" id="ARBA00004991"/>
    </source>
</evidence>
<keyword evidence="17 18" id="KW-0275">Fatty acid biosynthesis</keyword>
<keyword evidence="6 20" id="KW-0349">Heme</keyword>
<comment type="cofactor">
    <cofactor evidence="18 19">
        <name>Zn(2+)</name>
        <dbReference type="ChEBI" id="CHEBI:29105"/>
    </cofactor>
    <text evidence="18 19">Binds 2 Zn(2+) ions per subunit that likely form a catalytic dimetal center.</text>
</comment>
<dbReference type="GO" id="GO:0020037">
    <property type="term" value="F:heme binding"/>
    <property type="evidence" value="ECO:0007669"/>
    <property type="project" value="InterPro"/>
</dbReference>
<dbReference type="GO" id="GO:0006633">
    <property type="term" value="P:fatty acid biosynthetic process"/>
    <property type="evidence" value="ECO:0007669"/>
    <property type="project" value="UniProtKB-KW"/>
</dbReference>
<feature type="domain" description="Cytochrome b5 heme-binding" evidence="22">
    <location>
        <begin position="6"/>
        <end position="85"/>
    </location>
</feature>
<feature type="binding site" evidence="19">
    <location>
        <position position="354"/>
    </location>
    <ligand>
        <name>Zn(2+)</name>
        <dbReference type="ChEBI" id="CHEBI:29105"/>
        <label>1</label>
    </ligand>
</feature>
<dbReference type="PROSITE" id="PS00191">
    <property type="entry name" value="CYTOCHROME_B5_1"/>
    <property type="match status" value="1"/>
</dbReference>
<evidence type="ECO:0000256" key="1">
    <source>
        <dbReference type="ARBA" id="ARBA00004477"/>
    </source>
</evidence>
<comment type="subcellular location">
    <subcellularLocation>
        <location evidence="1">Endoplasmic reticulum membrane</location>
        <topology evidence="1">Multi-pass membrane protein</topology>
    </subcellularLocation>
</comment>
<keyword evidence="13 18" id="KW-0560">Oxidoreductase</keyword>
<feature type="binding site" evidence="19">
    <location>
        <position position="275"/>
    </location>
    <ligand>
        <name>Zn(2+)</name>
        <dbReference type="ChEBI" id="CHEBI:29105"/>
        <label>1</label>
    </ligand>
</feature>
<feature type="binding site" evidence="19">
    <location>
        <position position="335"/>
    </location>
    <ligand>
        <name>Zn(2+)</name>
        <dbReference type="ChEBI" id="CHEBI:29105"/>
        <label>1</label>
    </ligand>
</feature>
<feature type="transmembrane region" description="Helical" evidence="21">
    <location>
        <begin position="229"/>
        <end position="250"/>
    </location>
</feature>
<dbReference type="Gene3D" id="3.10.120.10">
    <property type="entry name" value="Cytochrome b5-like heme/steroid binding domain"/>
    <property type="match status" value="1"/>
</dbReference>
<keyword evidence="10 18" id="KW-0276">Fatty acid metabolism</keyword>
<feature type="binding site" evidence="19">
    <location>
        <position position="279"/>
    </location>
    <ligand>
        <name>Zn(2+)</name>
        <dbReference type="ChEBI" id="CHEBI:29105"/>
        <label>1</label>
    </ligand>
</feature>
<evidence type="ECO:0000313" key="23">
    <source>
        <dbReference type="EMBL" id="KIM93883.1"/>
    </source>
</evidence>
<keyword evidence="5 18" id="KW-0444">Lipid biosynthesis</keyword>
<dbReference type="GO" id="GO:0005789">
    <property type="term" value="C:endoplasmic reticulum membrane"/>
    <property type="evidence" value="ECO:0007669"/>
    <property type="project" value="UniProtKB-SubCell"/>
</dbReference>
<name>A0A0C3C4P9_OIDMZ</name>
<accession>A0A0C3C4P9</accession>
<gene>
    <name evidence="23" type="ORF">OIDMADRAFT_137013</name>
</gene>
<evidence type="ECO:0000259" key="22">
    <source>
        <dbReference type="PROSITE" id="PS50255"/>
    </source>
</evidence>
<evidence type="ECO:0000313" key="24">
    <source>
        <dbReference type="Proteomes" id="UP000054321"/>
    </source>
</evidence>
<dbReference type="Pfam" id="PF00173">
    <property type="entry name" value="Cyt-b5"/>
    <property type="match status" value="1"/>
</dbReference>
<evidence type="ECO:0000256" key="19">
    <source>
        <dbReference type="PIRSR" id="PIRSR005149-1"/>
    </source>
</evidence>
<dbReference type="InParanoid" id="A0A0C3C4P9"/>
<dbReference type="PRINTS" id="PR00363">
    <property type="entry name" value="CYTOCHROMEB5"/>
</dbReference>
<reference evidence="24" key="2">
    <citation type="submission" date="2015-01" db="EMBL/GenBank/DDBJ databases">
        <title>Evolutionary Origins and Diversification of the Mycorrhizal Mutualists.</title>
        <authorList>
            <consortium name="DOE Joint Genome Institute"/>
            <consortium name="Mycorrhizal Genomics Consortium"/>
            <person name="Kohler A."/>
            <person name="Kuo A."/>
            <person name="Nagy L.G."/>
            <person name="Floudas D."/>
            <person name="Copeland A."/>
            <person name="Barry K.W."/>
            <person name="Cichocki N."/>
            <person name="Veneault-Fourrey C."/>
            <person name="LaButti K."/>
            <person name="Lindquist E.A."/>
            <person name="Lipzen A."/>
            <person name="Lundell T."/>
            <person name="Morin E."/>
            <person name="Murat C."/>
            <person name="Riley R."/>
            <person name="Ohm R."/>
            <person name="Sun H."/>
            <person name="Tunlid A."/>
            <person name="Henrissat B."/>
            <person name="Grigoriev I.V."/>
            <person name="Hibbett D.S."/>
            <person name="Martin F."/>
        </authorList>
    </citation>
    <scope>NUCLEOTIDE SEQUENCE [LARGE SCALE GENOMIC DNA]</scope>
    <source>
        <strain evidence="24">Zn</strain>
    </source>
</reference>
<dbReference type="Proteomes" id="UP000054321">
    <property type="component" value="Unassembled WGS sequence"/>
</dbReference>
<evidence type="ECO:0000256" key="3">
    <source>
        <dbReference type="ARBA" id="ARBA00005189"/>
    </source>
</evidence>
<feature type="binding site" description="axial binding residue" evidence="20">
    <location>
        <position position="68"/>
    </location>
    <ligand>
        <name>heme</name>
        <dbReference type="ChEBI" id="CHEBI:30413"/>
    </ligand>
    <ligandPart>
        <name>Fe</name>
        <dbReference type="ChEBI" id="CHEBI:18248"/>
    </ligandPart>
</feature>
<dbReference type="STRING" id="913774.A0A0C3C4P9"/>
<dbReference type="InterPro" id="IPR001199">
    <property type="entry name" value="Cyt_B5-like_heme/steroid-bd"/>
</dbReference>
<reference evidence="23 24" key="1">
    <citation type="submission" date="2014-04" db="EMBL/GenBank/DDBJ databases">
        <authorList>
            <consortium name="DOE Joint Genome Institute"/>
            <person name="Kuo A."/>
            <person name="Martino E."/>
            <person name="Perotto S."/>
            <person name="Kohler A."/>
            <person name="Nagy L.G."/>
            <person name="Floudas D."/>
            <person name="Copeland A."/>
            <person name="Barry K.W."/>
            <person name="Cichocki N."/>
            <person name="Veneault-Fourrey C."/>
            <person name="LaButti K."/>
            <person name="Lindquist E.A."/>
            <person name="Lipzen A."/>
            <person name="Lundell T."/>
            <person name="Morin E."/>
            <person name="Murat C."/>
            <person name="Sun H."/>
            <person name="Tunlid A."/>
            <person name="Henrissat B."/>
            <person name="Grigoriev I.V."/>
            <person name="Hibbett D.S."/>
            <person name="Martin F."/>
            <person name="Nordberg H.P."/>
            <person name="Cantor M.N."/>
            <person name="Hua S.X."/>
        </authorList>
    </citation>
    <scope>NUCLEOTIDE SEQUENCE [LARGE SCALE GENOMIC DNA]</scope>
    <source>
        <strain evidence="23 24">Zn</strain>
    </source>
</reference>
<protein>
    <recommendedName>
        <fullName evidence="18">Ceramide very long chain fatty acid hydroxylase</fullName>
        <ecNumber evidence="18">1.-.-.-</ecNumber>
    </recommendedName>
</protein>
<evidence type="ECO:0000256" key="14">
    <source>
        <dbReference type="ARBA" id="ARBA00023004"/>
    </source>
</evidence>
<feature type="binding site" evidence="19">
    <location>
        <position position="339"/>
    </location>
    <ligand>
        <name>Zn(2+)</name>
        <dbReference type="ChEBI" id="CHEBI:29105"/>
        <label>1</label>
    </ligand>
</feature>
<evidence type="ECO:0000256" key="16">
    <source>
        <dbReference type="ARBA" id="ARBA00023136"/>
    </source>
</evidence>
<comment type="similarity">
    <text evidence="4 18">Belongs to the sterol desaturase family. SCS7 subfamily.</text>
</comment>
<evidence type="ECO:0000256" key="9">
    <source>
        <dbReference type="ARBA" id="ARBA00022824"/>
    </source>
</evidence>
<evidence type="ECO:0000256" key="4">
    <source>
        <dbReference type="ARBA" id="ARBA00005747"/>
    </source>
</evidence>
<dbReference type="AlphaFoldDB" id="A0A0C3C4P9"/>
<comment type="pathway">
    <text evidence="2">Sphingolipid metabolism.</text>
</comment>
<dbReference type="InterPro" id="IPR006694">
    <property type="entry name" value="Fatty_acid_hydroxylase"/>
</dbReference>
<evidence type="ECO:0000256" key="6">
    <source>
        <dbReference type="ARBA" id="ARBA00022617"/>
    </source>
</evidence>
<dbReference type="GO" id="GO:0080132">
    <property type="term" value="F:fatty acid 2-hydroxylase activity"/>
    <property type="evidence" value="ECO:0007669"/>
    <property type="project" value="InterPro"/>
</dbReference>
<dbReference type="EC" id="1.-.-.-" evidence="18"/>
<keyword evidence="15 18" id="KW-0443">Lipid metabolism</keyword>
<evidence type="ECO:0000256" key="11">
    <source>
        <dbReference type="ARBA" id="ARBA00022833"/>
    </source>
</evidence>
<keyword evidence="12 21" id="KW-1133">Transmembrane helix</keyword>
<dbReference type="SMART" id="SM01117">
    <property type="entry name" value="Cyt-b5"/>
    <property type="match status" value="1"/>
</dbReference>
<dbReference type="GO" id="GO:0005506">
    <property type="term" value="F:iron ion binding"/>
    <property type="evidence" value="ECO:0007669"/>
    <property type="project" value="UniProtKB-UniRule"/>
</dbReference>
<feature type="binding site" evidence="19">
    <location>
        <position position="358"/>
    </location>
    <ligand>
        <name>Zn(2+)</name>
        <dbReference type="ChEBI" id="CHEBI:29105"/>
        <label>1</label>
    </ligand>
</feature>
<evidence type="ECO:0000256" key="15">
    <source>
        <dbReference type="ARBA" id="ARBA00023098"/>
    </source>
</evidence>
<evidence type="ECO:0000256" key="8">
    <source>
        <dbReference type="ARBA" id="ARBA00022723"/>
    </source>
</evidence>
<comment type="pathway">
    <text evidence="3">Lipid metabolism.</text>
</comment>
<dbReference type="InterPro" id="IPR018506">
    <property type="entry name" value="Cyt_B5_heme-BS"/>
</dbReference>
<feature type="transmembrane region" description="Helical" evidence="21">
    <location>
        <begin position="288"/>
        <end position="306"/>
    </location>
</feature>
<feature type="binding site" description="axial binding residue" evidence="20">
    <location>
        <position position="41"/>
    </location>
    <ligand>
        <name>heme</name>
        <dbReference type="ChEBI" id="CHEBI:30413"/>
    </ligand>
    <ligandPart>
        <name>Fe</name>
        <dbReference type="ChEBI" id="CHEBI:18248"/>
    </ligandPart>
</feature>
<dbReference type="FunCoup" id="A0A0C3C4P9">
    <property type="interactions" value="234"/>
</dbReference>
<keyword evidence="7 21" id="KW-0812">Transmembrane</keyword>
<evidence type="ECO:0000256" key="17">
    <source>
        <dbReference type="ARBA" id="ARBA00023160"/>
    </source>
</evidence>
<feature type="binding site" evidence="19">
    <location>
        <position position="251"/>
    </location>
    <ligand>
        <name>Zn(2+)</name>
        <dbReference type="ChEBI" id="CHEBI:29105"/>
        <label>1</label>
    </ligand>
</feature>
<proteinExistence type="inferred from homology"/>
<evidence type="ECO:0000256" key="12">
    <source>
        <dbReference type="ARBA" id="ARBA00022989"/>
    </source>
</evidence>
<evidence type="ECO:0000256" key="18">
    <source>
        <dbReference type="PIRNR" id="PIRNR005149"/>
    </source>
</evidence>
<keyword evidence="14 18" id="KW-0408">Iron</keyword>
<comment type="cofactor">
    <cofactor evidence="20">
        <name>Fe cation</name>
        <dbReference type="ChEBI" id="CHEBI:24875"/>
    </cofactor>
</comment>